<name>A0A840FJ93_9BURK</name>
<dbReference type="EMBL" id="JACIFZ010000001">
    <property type="protein sequence ID" value="MBB4219257.1"/>
    <property type="molecule type" value="Genomic_DNA"/>
</dbReference>
<gene>
    <name evidence="1" type="ORF">GGD71_000004</name>
</gene>
<dbReference type="Proteomes" id="UP000524450">
    <property type="component" value="Unassembled WGS sequence"/>
</dbReference>
<proteinExistence type="predicted"/>
<accession>A0A840FJ93</accession>
<reference evidence="1 2" key="1">
    <citation type="submission" date="2020-08" db="EMBL/GenBank/DDBJ databases">
        <title>Genomic Encyclopedia of Type Strains, Phase IV (KMG-V): Genome sequencing to study the core and pangenomes of soil and plant-associated prokaryotes.</title>
        <authorList>
            <person name="Whitman W."/>
        </authorList>
    </citation>
    <scope>NUCLEOTIDE SEQUENCE [LARGE SCALE GENOMIC DNA]</scope>
    <source>
        <strain evidence="1 2">34/80</strain>
    </source>
</reference>
<evidence type="ECO:0000313" key="1">
    <source>
        <dbReference type="EMBL" id="MBB4219257.1"/>
    </source>
</evidence>
<dbReference type="AlphaFoldDB" id="A0A840FJ93"/>
<protein>
    <submittedName>
        <fullName evidence="1">Uncharacterized protein</fullName>
    </submittedName>
</protein>
<evidence type="ECO:0000313" key="2">
    <source>
        <dbReference type="Proteomes" id="UP000524450"/>
    </source>
</evidence>
<sequence>MQVIIDANVRPEKAILDQAGARAIATASRKLPQDERLTACCLGALLGAKEALPHTAG</sequence>
<comment type="caution">
    <text evidence="1">The sequence shown here is derived from an EMBL/GenBank/DDBJ whole genome shotgun (WGS) entry which is preliminary data.</text>
</comment>
<organism evidence="1 2">
    <name type="scientific">Variovorax guangxiensis</name>
    <dbReference type="NCBI Taxonomy" id="1775474"/>
    <lineage>
        <taxon>Bacteria</taxon>
        <taxon>Pseudomonadati</taxon>
        <taxon>Pseudomonadota</taxon>
        <taxon>Betaproteobacteria</taxon>
        <taxon>Burkholderiales</taxon>
        <taxon>Comamonadaceae</taxon>
        <taxon>Variovorax</taxon>
    </lineage>
</organism>
<dbReference type="RefSeq" id="WP_184634354.1">
    <property type="nucleotide sequence ID" value="NZ_JACIFZ010000001.1"/>
</dbReference>